<dbReference type="OrthoDB" id="9799090at2"/>
<dbReference type="RefSeq" id="WP_156202733.1">
    <property type="nucleotide sequence ID" value="NZ_CP046457.1"/>
</dbReference>
<name>A0A6I6DD52_9FIRM</name>
<feature type="transmembrane region" description="Helical" evidence="1">
    <location>
        <begin position="7"/>
        <end position="28"/>
    </location>
</feature>
<dbReference type="Proteomes" id="UP000426444">
    <property type="component" value="Chromosome"/>
</dbReference>
<gene>
    <name evidence="2" type="ORF">SYNTR_0179</name>
</gene>
<keyword evidence="1" id="KW-1133">Transmembrane helix</keyword>
<feature type="transmembrane region" description="Helical" evidence="1">
    <location>
        <begin position="34"/>
        <end position="57"/>
    </location>
</feature>
<dbReference type="KEGG" id="salq:SYNTR_0179"/>
<organism evidence="2 3">
    <name type="scientific">Candidatus Syntrophocurvum alkaliphilum</name>
    <dbReference type="NCBI Taxonomy" id="2293317"/>
    <lineage>
        <taxon>Bacteria</taxon>
        <taxon>Bacillati</taxon>
        <taxon>Bacillota</taxon>
        <taxon>Clostridia</taxon>
        <taxon>Eubacteriales</taxon>
        <taxon>Syntrophomonadaceae</taxon>
        <taxon>Candidatus Syntrophocurvum</taxon>
    </lineage>
</organism>
<dbReference type="AlphaFoldDB" id="A0A6I6DD52"/>
<evidence type="ECO:0000313" key="2">
    <source>
        <dbReference type="EMBL" id="QGT98772.1"/>
    </source>
</evidence>
<keyword evidence="1" id="KW-0472">Membrane</keyword>
<proteinExistence type="predicted"/>
<keyword evidence="1" id="KW-0812">Transmembrane</keyword>
<sequence length="107" mass="12673">MQKLGWLFWLSVFLILLSIFFFSLNYIIFKDLEFIYSFILVELGFLSISVLLFTIVLERLLTYIANKEKTLKLNTLIGVFFSDIGTDLLRHFTKFDLNSEELEKNFV</sequence>
<dbReference type="EMBL" id="CP046457">
    <property type="protein sequence ID" value="QGT98772.1"/>
    <property type="molecule type" value="Genomic_DNA"/>
</dbReference>
<evidence type="ECO:0000256" key="1">
    <source>
        <dbReference type="SAM" id="Phobius"/>
    </source>
</evidence>
<reference evidence="3" key="1">
    <citation type="journal article" date="2019" name="Microbiology">
        <title>Complete Genome Sequence of an Uncultured Bacterium of the Candidate Phylum Bipolaricaulota.</title>
        <authorList>
            <person name="Kadnikov V.V."/>
            <person name="Mardanov A.V."/>
            <person name="Beletsky A.V."/>
            <person name="Frank Y.A."/>
            <person name="Karnachuk O.V."/>
            <person name="Ravin N.V."/>
        </authorList>
    </citation>
    <scope>NUCLEOTIDE SEQUENCE [LARGE SCALE GENOMIC DNA]</scope>
</reference>
<keyword evidence="3" id="KW-1185">Reference proteome</keyword>
<evidence type="ECO:0000313" key="3">
    <source>
        <dbReference type="Proteomes" id="UP000426444"/>
    </source>
</evidence>
<protein>
    <submittedName>
        <fullName evidence="2">Uncharacterized protein</fullName>
    </submittedName>
</protein>
<accession>A0A6I6DD52</accession>